<dbReference type="AlphaFoldDB" id="A0A2S1SKB0"/>
<dbReference type="KEGG" id="fpal:HYN49_13380"/>
<dbReference type="Gene3D" id="6.10.10.120">
    <property type="entry name" value="Antitoxin ParD1-like"/>
    <property type="match status" value="1"/>
</dbReference>
<proteinExistence type="inferred from homology"/>
<dbReference type="EMBL" id="CP029187">
    <property type="protein sequence ID" value="AWI26809.1"/>
    <property type="molecule type" value="Genomic_DNA"/>
</dbReference>
<dbReference type="InterPro" id="IPR022789">
    <property type="entry name" value="ParD"/>
</dbReference>
<reference evidence="3 5" key="1">
    <citation type="submission" date="2018-05" db="EMBL/GenBank/DDBJ databases">
        <title>Genome sequencing of Flavobacterium sp. HYN0049.</title>
        <authorList>
            <person name="Yi H."/>
            <person name="Baek C."/>
        </authorList>
    </citation>
    <scope>NUCLEOTIDE SEQUENCE [LARGE SCALE GENOMIC DNA]</scope>
    <source>
        <strain evidence="3 5">HYN0049</strain>
    </source>
</reference>
<evidence type="ECO:0000256" key="1">
    <source>
        <dbReference type="ARBA" id="ARBA00008580"/>
    </source>
</evidence>
<dbReference type="GO" id="GO:0006355">
    <property type="term" value="P:regulation of DNA-templated transcription"/>
    <property type="evidence" value="ECO:0007669"/>
    <property type="project" value="InterPro"/>
</dbReference>
<dbReference type="InterPro" id="IPR038296">
    <property type="entry name" value="ParD_sf"/>
</dbReference>
<evidence type="ECO:0000313" key="5">
    <source>
        <dbReference type="Proteomes" id="UP000244937"/>
    </source>
</evidence>
<dbReference type="KEGG" id="fpal:HYN49_13590"/>
<dbReference type="RefSeq" id="WP_108904586.1">
    <property type="nucleotide sequence ID" value="NZ_CP029187.1"/>
</dbReference>
<evidence type="ECO:0000313" key="4">
    <source>
        <dbReference type="EMBL" id="AWI26849.1"/>
    </source>
</evidence>
<sequence length="83" mass="9272">MGKNTSISLGNHFEHFVENTIAHGRFKNASEVVRAGLRLLEDEENRVVMLRNSIEEGIKSGRAENFDSQKFLAQLKASKKANG</sequence>
<keyword evidence="5" id="KW-1185">Reference proteome</keyword>
<dbReference type="Proteomes" id="UP000244937">
    <property type="component" value="Chromosome"/>
</dbReference>
<protein>
    <submittedName>
        <fullName evidence="3">Type II toxin-antitoxin system ParD family antitoxin</fullName>
    </submittedName>
</protein>
<dbReference type="SUPFAM" id="SSF47598">
    <property type="entry name" value="Ribbon-helix-helix"/>
    <property type="match status" value="1"/>
</dbReference>
<organism evidence="3 5">
    <name type="scientific">Flavobacterium pallidum</name>
    <dbReference type="NCBI Taxonomy" id="2172098"/>
    <lineage>
        <taxon>Bacteria</taxon>
        <taxon>Pseudomonadati</taxon>
        <taxon>Bacteroidota</taxon>
        <taxon>Flavobacteriia</taxon>
        <taxon>Flavobacteriales</taxon>
        <taxon>Flavobacteriaceae</taxon>
        <taxon>Flavobacterium</taxon>
    </lineage>
</organism>
<dbReference type="PANTHER" id="PTHR36582">
    <property type="entry name" value="ANTITOXIN PARD"/>
    <property type="match status" value="1"/>
</dbReference>
<dbReference type="OrthoDB" id="9815501at2"/>
<evidence type="ECO:0000313" key="3">
    <source>
        <dbReference type="EMBL" id="AWI26809.1"/>
    </source>
</evidence>
<keyword evidence="2" id="KW-1277">Toxin-antitoxin system</keyword>
<dbReference type="NCBIfam" id="TIGR02606">
    <property type="entry name" value="antidote_CC2985"/>
    <property type="match status" value="1"/>
</dbReference>
<dbReference type="InterPro" id="IPR010985">
    <property type="entry name" value="Ribbon_hlx_hlx"/>
</dbReference>
<dbReference type="Pfam" id="PF03693">
    <property type="entry name" value="ParD_antitoxin"/>
    <property type="match status" value="1"/>
</dbReference>
<accession>A0A2S1SKB0</accession>
<evidence type="ECO:0000256" key="2">
    <source>
        <dbReference type="ARBA" id="ARBA00022649"/>
    </source>
</evidence>
<dbReference type="PANTHER" id="PTHR36582:SF2">
    <property type="entry name" value="ANTITOXIN PARD"/>
    <property type="match status" value="1"/>
</dbReference>
<comment type="similarity">
    <text evidence="1">Belongs to the ParD antitoxin family.</text>
</comment>
<gene>
    <name evidence="3" type="ORF">HYN49_13380</name>
    <name evidence="4" type="ORF">HYN49_13590</name>
</gene>
<dbReference type="EMBL" id="CP029187">
    <property type="protein sequence ID" value="AWI26849.1"/>
    <property type="molecule type" value="Genomic_DNA"/>
</dbReference>
<name>A0A2S1SKB0_9FLAO</name>